<sequence length="352" mass="39262">MASRQIVSDIWTAGATSPLFSDQDTRSVGKPLLTSTEECQSYAKIPPQALAQPFREFLTLCSNPAHPVGLPDVRKVNSATVDIVMQRARSWDFGLPSHVTHKYLTLGLKIACTAYCHVASTPDIQADIATYSALCVMFDDAVMGIPSMRGFTERFCAGKPQLHPCLDRLAEIIRDVGKHFPPFGANAIVISTLDFINAELLLKDAAEMNLVPGSSNYIKYMRTKDGIDEAYAAFMYPSATFPNSLAYIQAFPEIMECLHLINDILSHYKEMKAEDETTYVICHAKIHRKNNVEAVEDLVKHVGALMDRVREILGDGEALDAFYSVIAGFAQYHLNTERYQLRDIIPEYFPEV</sequence>
<dbReference type="InterPro" id="IPR024652">
    <property type="entry name" value="Trichodiene_synth"/>
</dbReference>
<organism evidence="3 4">
    <name type="scientific">Meripilus lineatus</name>
    <dbReference type="NCBI Taxonomy" id="2056292"/>
    <lineage>
        <taxon>Eukaryota</taxon>
        <taxon>Fungi</taxon>
        <taxon>Dikarya</taxon>
        <taxon>Basidiomycota</taxon>
        <taxon>Agaricomycotina</taxon>
        <taxon>Agaricomycetes</taxon>
        <taxon>Polyporales</taxon>
        <taxon>Meripilaceae</taxon>
        <taxon>Meripilus</taxon>
    </lineage>
</organism>
<dbReference type="Pfam" id="PF06330">
    <property type="entry name" value="TRI5"/>
    <property type="match status" value="1"/>
</dbReference>
<dbReference type="EMBL" id="JANAWD010000690">
    <property type="protein sequence ID" value="KAJ3476590.1"/>
    <property type="molecule type" value="Genomic_DNA"/>
</dbReference>
<accession>A0AAD5USF8</accession>
<name>A0AAD5USF8_9APHY</name>
<comment type="similarity">
    <text evidence="1">Belongs to the trichodiene synthase family.</text>
</comment>
<dbReference type="GO" id="GO:0016838">
    <property type="term" value="F:carbon-oxygen lyase activity, acting on phosphates"/>
    <property type="evidence" value="ECO:0007669"/>
    <property type="project" value="InterPro"/>
</dbReference>
<dbReference type="Proteomes" id="UP001212997">
    <property type="component" value="Unassembled WGS sequence"/>
</dbReference>
<proteinExistence type="inferred from homology"/>
<evidence type="ECO:0000256" key="2">
    <source>
        <dbReference type="ARBA" id="ARBA00023239"/>
    </source>
</evidence>
<dbReference type="Gene3D" id="1.10.600.10">
    <property type="entry name" value="Farnesyl Diphosphate Synthase"/>
    <property type="match status" value="1"/>
</dbReference>
<keyword evidence="2" id="KW-0456">Lyase</keyword>
<dbReference type="SFLD" id="SFLDG01021">
    <property type="entry name" value="Trichodiene_Synthase_Like"/>
    <property type="match status" value="1"/>
</dbReference>
<dbReference type="AlphaFoldDB" id="A0AAD5USF8"/>
<dbReference type="InterPro" id="IPR008949">
    <property type="entry name" value="Isoprenoid_synthase_dom_sf"/>
</dbReference>
<protein>
    <recommendedName>
        <fullName evidence="5">Terpenoid synthase</fullName>
    </recommendedName>
</protein>
<evidence type="ECO:0000256" key="1">
    <source>
        <dbReference type="ARBA" id="ARBA00007946"/>
    </source>
</evidence>
<dbReference type="SFLD" id="SFLDS00005">
    <property type="entry name" value="Isoprenoid_Synthase_Type_I"/>
    <property type="match status" value="1"/>
</dbReference>
<evidence type="ECO:0008006" key="5">
    <source>
        <dbReference type="Google" id="ProtNLM"/>
    </source>
</evidence>
<reference evidence="3" key="1">
    <citation type="submission" date="2022-07" db="EMBL/GenBank/DDBJ databases">
        <title>Genome Sequence of Physisporinus lineatus.</title>
        <authorList>
            <person name="Buettner E."/>
        </authorList>
    </citation>
    <scope>NUCLEOTIDE SEQUENCE</scope>
    <source>
        <strain evidence="3">VT162</strain>
    </source>
</reference>
<keyword evidence="4" id="KW-1185">Reference proteome</keyword>
<evidence type="ECO:0000313" key="4">
    <source>
        <dbReference type="Proteomes" id="UP001212997"/>
    </source>
</evidence>
<gene>
    <name evidence="3" type="ORF">NLI96_g11054</name>
</gene>
<comment type="caution">
    <text evidence="3">The sequence shown here is derived from an EMBL/GenBank/DDBJ whole genome shotgun (WGS) entry which is preliminary data.</text>
</comment>
<evidence type="ECO:0000313" key="3">
    <source>
        <dbReference type="EMBL" id="KAJ3476590.1"/>
    </source>
</evidence>
<dbReference type="SUPFAM" id="SSF48576">
    <property type="entry name" value="Terpenoid synthases"/>
    <property type="match status" value="1"/>
</dbReference>